<keyword evidence="2" id="KW-0812">Transmembrane</keyword>
<feature type="transmembrane region" description="Helical" evidence="2">
    <location>
        <begin position="249"/>
        <end position="273"/>
    </location>
</feature>
<feature type="compositionally biased region" description="Polar residues" evidence="1">
    <location>
        <begin position="31"/>
        <end position="57"/>
    </location>
</feature>
<keyword evidence="2" id="KW-0472">Membrane</keyword>
<feature type="region of interest" description="Disordered" evidence="1">
    <location>
        <begin position="30"/>
        <end position="57"/>
    </location>
</feature>
<evidence type="ECO:0000256" key="1">
    <source>
        <dbReference type="SAM" id="MobiDB-lite"/>
    </source>
</evidence>
<dbReference type="EMBL" id="BPRE01000009">
    <property type="protein sequence ID" value="GJE76538.1"/>
    <property type="molecule type" value="Genomic_DNA"/>
</dbReference>
<evidence type="ECO:0000313" key="3">
    <source>
        <dbReference type="EMBL" id="GJE76538.1"/>
    </source>
</evidence>
<proteinExistence type="predicted"/>
<feature type="transmembrane region" description="Helical" evidence="2">
    <location>
        <begin position="396"/>
        <end position="417"/>
    </location>
</feature>
<keyword evidence="4" id="KW-1185">Reference proteome</keyword>
<sequence length="428" mass="46590">MMDRDIASKHVDVTVDAPVATDPAACAADIGQTSAQSRKTPAPSEATQSDSPRATRYTTSRTFRTALWLHRWTGLIAAPFFLILCITGTILIFHHEIDEALGQDAHVEAPAPGTPERPLAEIVTAAQATAPDRRPLGMVFDADHPERVMVALVPANERGFDAAQFVTMDVFRGTPVASVDPRWTPTGLVLRLHANWFLDLPGELIGGVIAVLVVVCLVSGIVVYGPFIKGLALGEVRRKRGRRLQQRDLHNLFGTIALGWTLLVGATGIALALGNIALKVWQGTELQRLAAAYAREAPIASGHASLDAARAAAEAARPGWRTTFILFPGSDFSTVRHYTILLVGPVGLQKRLFEIALVDAVDARVDEITQLPWYLVVTQMSQPLHFGDYGGLPLKLFWAGCAWLALFITANGAWLWWARRPRKRSRAA</sequence>
<reference evidence="3" key="2">
    <citation type="submission" date="2021-08" db="EMBL/GenBank/DDBJ databases">
        <authorList>
            <person name="Tani A."/>
            <person name="Ola A."/>
            <person name="Ogura Y."/>
            <person name="Katsura K."/>
            <person name="Hayashi T."/>
        </authorList>
    </citation>
    <scope>NUCLEOTIDE SEQUENCE</scope>
    <source>
        <strain evidence="3">DSM 14458</strain>
    </source>
</reference>
<organism evidence="3 4">
    <name type="scientific">Methylorubrum suomiense</name>
    <dbReference type="NCBI Taxonomy" id="144191"/>
    <lineage>
        <taxon>Bacteria</taxon>
        <taxon>Pseudomonadati</taxon>
        <taxon>Pseudomonadota</taxon>
        <taxon>Alphaproteobacteria</taxon>
        <taxon>Hyphomicrobiales</taxon>
        <taxon>Methylobacteriaceae</taxon>
        <taxon>Methylorubrum</taxon>
    </lineage>
</organism>
<evidence type="ECO:0008006" key="5">
    <source>
        <dbReference type="Google" id="ProtNLM"/>
    </source>
</evidence>
<name>A0ABQ4UYQ3_9HYPH</name>
<dbReference type="InterPro" id="IPR005625">
    <property type="entry name" value="PepSY-ass_TM"/>
</dbReference>
<keyword evidence="2" id="KW-1133">Transmembrane helix</keyword>
<feature type="transmembrane region" description="Helical" evidence="2">
    <location>
        <begin position="204"/>
        <end position="228"/>
    </location>
</feature>
<dbReference type="Pfam" id="PF03929">
    <property type="entry name" value="PepSY_TM"/>
    <property type="match status" value="1"/>
</dbReference>
<gene>
    <name evidence="3" type="ORF">BGCPKDLD_3132</name>
</gene>
<reference evidence="3" key="1">
    <citation type="journal article" date="2021" name="Front. Microbiol.">
        <title>Comprehensive Comparative Genomics and Phenotyping of Methylobacterium Species.</title>
        <authorList>
            <person name="Alessa O."/>
            <person name="Ogura Y."/>
            <person name="Fujitani Y."/>
            <person name="Takami H."/>
            <person name="Hayashi T."/>
            <person name="Sahin N."/>
            <person name="Tani A."/>
        </authorList>
    </citation>
    <scope>NUCLEOTIDE SEQUENCE</scope>
    <source>
        <strain evidence="3">DSM 14458</strain>
    </source>
</reference>
<evidence type="ECO:0000313" key="4">
    <source>
        <dbReference type="Proteomes" id="UP001055093"/>
    </source>
</evidence>
<dbReference type="Proteomes" id="UP001055093">
    <property type="component" value="Unassembled WGS sequence"/>
</dbReference>
<protein>
    <recommendedName>
        <fullName evidence="5">Iron-regulated membrane protein</fullName>
    </recommendedName>
</protein>
<evidence type="ECO:0000256" key="2">
    <source>
        <dbReference type="SAM" id="Phobius"/>
    </source>
</evidence>
<accession>A0ABQ4UYQ3</accession>
<dbReference type="PANTHER" id="PTHR34219:SF3">
    <property type="entry name" value="BLL7967 PROTEIN"/>
    <property type="match status" value="1"/>
</dbReference>
<feature type="transmembrane region" description="Helical" evidence="2">
    <location>
        <begin position="72"/>
        <end position="93"/>
    </location>
</feature>
<comment type="caution">
    <text evidence="3">The sequence shown here is derived from an EMBL/GenBank/DDBJ whole genome shotgun (WGS) entry which is preliminary data.</text>
</comment>
<dbReference type="PANTHER" id="PTHR34219">
    <property type="entry name" value="IRON-REGULATED INNER MEMBRANE PROTEIN-RELATED"/>
    <property type="match status" value="1"/>
</dbReference>